<reference evidence="6" key="1">
    <citation type="journal article" date="2019" name="Int. J. Syst. Evol. Microbiol.">
        <title>The Global Catalogue of Microorganisms (GCM) 10K type strain sequencing project: providing services to taxonomists for standard genome sequencing and annotation.</title>
        <authorList>
            <consortium name="The Broad Institute Genomics Platform"/>
            <consortium name="The Broad Institute Genome Sequencing Center for Infectious Disease"/>
            <person name="Wu L."/>
            <person name="Ma J."/>
        </authorList>
    </citation>
    <scope>NUCLEOTIDE SEQUENCE [LARGE SCALE GENOMIC DNA]</scope>
    <source>
        <strain evidence="6">JCM 3115</strain>
    </source>
</reference>
<gene>
    <name evidence="5" type="ORF">GCM10010140_72500</name>
</gene>
<dbReference type="InterPro" id="IPR018060">
    <property type="entry name" value="HTH_AraC"/>
</dbReference>
<evidence type="ECO:0000259" key="4">
    <source>
        <dbReference type="PROSITE" id="PS01124"/>
    </source>
</evidence>
<dbReference type="PROSITE" id="PS01124">
    <property type="entry name" value="HTH_ARAC_FAMILY_2"/>
    <property type="match status" value="1"/>
</dbReference>
<dbReference type="InterPro" id="IPR009057">
    <property type="entry name" value="Homeodomain-like_sf"/>
</dbReference>
<name>A0ABQ2RI05_9ACTN</name>
<dbReference type="InterPro" id="IPR018062">
    <property type="entry name" value="HTH_AraC-typ_CS"/>
</dbReference>
<proteinExistence type="predicted"/>
<evidence type="ECO:0000256" key="2">
    <source>
        <dbReference type="ARBA" id="ARBA00023125"/>
    </source>
</evidence>
<dbReference type="SUPFAM" id="SSF46689">
    <property type="entry name" value="Homeodomain-like"/>
    <property type="match status" value="1"/>
</dbReference>
<evidence type="ECO:0000313" key="6">
    <source>
        <dbReference type="Proteomes" id="UP000611554"/>
    </source>
</evidence>
<organism evidence="5 6">
    <name type="scientific">Streptosporangium pseudovulgare</name>
    <dbReference type="NCBI Taxonomy" id="35765"/>
    <lineage>
        <taxon>Bacteria</taxon>
        <taxon>Bacillati</taxon>
        <taxon>Actinomycetota</taxon>
        <taxon>Actinomycetes</taxon>
        <taxon>Streptosporangiales</taxon>
        <taxon>Streptosporangiaceae</taxon>
        <taxon>Streptosporangium</taxon>
    </lineage>
</organism>
<sequence length="264" mass="28942">MRESVPGPLAVIGRRSRIGVRRRADPSGSIEAVDVGTEPVPRFAVGEGYAVYRGPVTDSAFHRHAAFQIAIAVRGEVVMVDAVETRHRAVALVVPPMTRHRMLAAERLLTFFVEPHCVFADRLRERCGDGVAAVPALRGLREEDIGRAGVRTSGRLDPRLVEALDTLRNRSVPMPELAAAVGLSPQRLRALARDQVGMPLTRWRVWARLRRAAEALRAGRSPADAAITAGFADQAHLTRWMREMMGLTPAAVLPLLRGHSRRAT</sequence>
<dbReference type="Pfam" id="PF12833">
    <property type="entry name" value="HTH_18"/>
    <property type="match status" value="1"/>
</dbReference>
<keyword evidence="2" id="KW-0238">DNA-binding</keyword>
<dbReference type="Gene3D" id="1.10.10.60">
    <property type="entry name" value="Homeodomain-like"/>
    <property type="match status" value="2"/>
</dbReference>
<dbReference type="Proteomes" id="UP000611554">
    <property type="component" value="Unassembled WGS sequence"/>
</dbReference>
<evidence type="ECO:0000256" key="1">
    <source>
        <dbReference type="ARBA" id="ARBA00023015"/>
    </source>
</evidence>
<feature type="domain" description="HTH araC/xylS-type" evidence="4">
    <location>
        <begin position="158"/>
        <end position="255"/>
    </location>
</feature>
<dbReference type="SMART" id="SM00342">
    <property type="entry name" value="HTH_ARAC"/>
    <property type="match status" value="1"/>
</dbReference>
<protein>
    <recommendedName>
        <fullName evidence="4">HTH araC/xylS-type domain-containing protein</fullName>
    </recommendedName>
</protein>
<keyword evidence="1" id="KW-0805">Transcription regulation</keyword>
<dbReference type="InterPro" id="IPR050204">
    <property type="entry name" value="AraC_XylS_family_regulators"/>
</dbReference>
<evidence type="ECO:0000256" key="3">
    <source>
        <dbReference type="ARBA" id="ARBA00023163"/>
    </source>
</evidence>
<keyword evidence="3" id="KW-0804">Transcription</keyword>
<dbReference type="EMBL" id="BMQJ01000030">
    <property type="protein sequence ID" value="GGQ31940.1"/>
    <property type="molecule type" value="Genomic_DNA"/>
</dbReference>
<dbReference type="PROSITE" id="PS00041">
    <property type="entry name" value="HTH_ARAC_FAMILY_1"/>
    <property type="match status" value="1"/>
</dbReference>
<comment type="caution">
    <text evidence="5">The sequence shown here is derived from an EMBL/GenBank/DDBJ whole genome shotgun (WGS) entry which is preliminary data.</text>
</comment>
<keyword evidence="6" id="KW-1185">Reference proteome</keyword>
<dbReference type="PANTHER" id="PTHR46796">
    <property type="entry name" value="HTH-TYPE TRANSCRIPTIONAL ACTIVATOR RHAS-RELATED"/>
    <property type="match status" value="1"/>
</dbReference>
<accession>A0ABQ2RI05</accession>
<dbReference type="PANTHER" id="PTHR46796:SF15">
    <property type="entry name" value="BLL1074 PROTEIN"/>
    <property type="match status" value="1"/>
</dbReference>
<evidence type="ECO:0000313" key="5">
    <source>
        <dbReference type="EMBL" id="GGQ31940.1"/>
    </source>
</evidence>